<organism evidence="1 2">
    <name type="scientific">Hyaloscypha hepaticicola</name>
    <dbReference type="NCBI Taxonomy" id="2082293"/>
    <lineage>
        <taxon>Eukaryota</taxon>
        <taxon>Fungi</taxon>
        <taxon>Dikarya</taxon>
        <taxon>Ascomycota</taxon>
        <taxon>Pezizomycotina</taxon>
        <taxon>Leotiomycetes</taxon>
        <taxon>Helotiales</taxon>
        <taxon>Hyaloscyphaceae</taxon>
        <taxon>Hyaloscypha</taxon>
    </lineage>
</organism>
<keyword evidence="2" id="KW-1185">Reference proteome</keyword>
<dbReference type="STRING" id="1745343.A0A2J6QQH4"/>
<dbReference type="Gene3D" id="3.20.170.20">
    <property type="entry name" value="Protein of unknown function DUF952"/>
    <property type="match status" value="1"/>
</dbReference>
<evidence type="ECO:0000313" key="2">
    <source>
        <dbReference type="Proteomes" id="UP000235672"/>
    </source>
</evidence>
<dbReference type="AlphaFoldDB" id="A0A2J6QQH4"/>
<dbReference type="Pfam" id="PF06108">
    <property type="entry name" value="DUF952"/>
    <property type="match status" value="1"/>
</dbReference>
<dbReference type="EMBL" id="KZ613464">
    <property type="protein sequence ID" value="PMD28520.1"/>
    <property type="molecule type" value="Genomic_DNA"/>
</dbReference>
<evidence type="ECO:0008006" key="3">
    <source>
        <dbReference type="Google" id="ProtNLM"/>
    </source>
</evidence>
<protein>
    <recommendedName>
        <fullName evidence="3">DUF952-domain-containing protein</fullName>
    </recommendedName>
</protein>
<gene>
    <name evidence="1" type="ORF">NA56DRAFT_16439</name>
</gene>
<proteinExistence type="predicted"/>
<dbReference type="SUPFAM" id="SSF56399">
    <property type="entry name" value="ADP-ribosylation"/>
    <property type="match status" value="1"/>
</dbReference>
<dbReference type="PANTHER" id="PTHR34129">
    <property type="entry name" value="BLR1139 PROTEIN"/>
    <property type="match status" value="1"/>
</dbReference>
<dbReference type="PANTHER" id="PTHR34129:SF1">
    <property type="entry name" value="DUF952 DOMAIN-CONTAINING PROTEIN"/>
    <property type="match status" value="1"/>
</dbReference>
<accession>A0A2J6QQH4</accession>
<dbReference type="InterPro" id="IPR009297">
    <property type="entry name" value="DUF952"/>
</dbReference>
<sequence length="149" mass="16923">MSPPTPVPKYIYKILPSSPPPPSPLPHNLPLSALDARDNFIHLSTSHQILGTLNNFFKTEEHVFILRIEYATVEKWITWEDSKGKNPEEKGGCWDVKGEKGVFPHIYANGEDGGLRLGREEVESVGKWERKGEKWSGEGWPFEEDVPQE</sequence>
<evidence type="ECO:0000313" key="1">
    <source>
        <dbReference type="EMBL" id="PMD28520.1"/>
    </source>
</evidence>
<dbReference type="OrthoDB" id="3335358at2759"/>
<reference evidence="1 2" key="1">
    <citation type="submission" date="2016-05" db="EMBL/GenBank/DDBJ databases">
        <title>A degradative enzymes factory behind the ericoid mycorrhizal symbiosis.</title>
        <authorList>
            <consortium name="DOE Joint Genome Institute"/>
            <person name="Martino E."/>
            <person name="Morin E."/>
            <person name="Grelet G."/>
            <person name="Kuo A."/>
            <person name="Kohler A."/>
            <person name="Daghino S."/>
            <person name="Barry K."/>
            <person name="Choi C."/>
            <person name="Cichocki N."/>
            <person name="Clum A."/>
            <person name="Copeland A."/>
            <person name="Hainaut M."/>
            <person name="Haridas S."/>
            <person name="Labutti K."/>
            <person name="Lindquist E."/>
            <person name="Lipzen A."/>
            <person name="Khouja H.-R."/>
            <person name="Murat C."/>
            <person name="Ohm R."/>
            <person name="Olson A."/>
            <person name="Spatafora J."/>
            <person name="Veneault-Fourrey C."/>
            <person name="Henrissat B."/>
            <person name="Grigoriev I."/>
            <person name="Martin F."/>
            <person name="Perotto S."/>
        </authorList>
    </citation>
    <scope>NUCLEOTIDE SEQUENCE [LARGE SCALE GENOMIC DNA]</scope>
    <source>
        <strain evidence="1 2">UAMH 7357</strain>
    </source>
</reference>
<dbReference type="Proteomes" id="UP000235672">
    <property type="component" value="Unassembled WGS sequence"/>
</dbReference>
<name>A0A2J6QQH4_9HELO</name>